<keyword evidence="3" id="KW-0217">Developmental protein</keyword>
<keyword evidence="5" id="KW-0879">Wnt signaling pathway</keyword>
<evidence type="ECO:0000256" key="12">
    <source>
        <dbReference type="ARBA" id="ARBA00023180"/>
    </source>
</evidence>
<dbReference type="AlphaFoldDB" id="A0A8K0GMY9"/>
<keyword evidence="11" id="KW-0675">Receptor</keyword>
<feature type="domain" description="FZ" evidence="15">
    <location>
        <begin position="29"/>
        <end position="153"/>
    </location>
</feature>
<evidence type="ECO:0000256" key="4">
    <source>
        <dbReference type="ARBA" id="ARBA00022475"/>
    </source>
</evidence>
<evidence type="ECO:0000256" key="11">
    <source>
        <dbReference type="ARBA" id="ARBA00023170"/>
    </source>
</evidence>
<evidence type="ECO:0000256" key="2">
    <source>
        <dbReference type="ARBA" id="ARBA00008077"/>
    </source>
</evidence>
<dbReference type="InterPro" id="IPR020067">
    <property type="entry name" value="Frizzled_dom"/>
</dbReference>
<dbReference type="GO" id="GO:0060070">
    <property type="term" value="P:canonical Wnt signaling pathway"/>
    <property type="evidence" value="ECO:0007669"/>
    <property type="project" value="TreeGrafter"/>
</dbReference>
<dbReference type="Gene3D" id="1.10.2000.10">
    <property type="entry name" value="Frizzled cysteine-rich domain"/>
    <property type="match status" value="1"/>
</dbReference>
<keyword evidence="6" id="KW-0812">Transmembrane</keyword>
<reference evidence="16" key="1">
    <citation type="submission" date="2019-08" db="EMBL/GenBank/DDBJ databases">
        <title>The genome of the North American firefly Photinus pyralis.</title>
        <authorList>
            <consortium name="Photinus pyralis genome working group"/>
            <person name="Fallon T.R."/>
            <person name="Sander Lower S.E."/>
            <person name="Weng J.-K."/>
        </authorList>
    </citation>
    <scope>NUCLEOTIDE SEQUENCE</scope>
    <source>
        <strain evidence="16">TRF0915ILg1</strain>
        <tissue evidence="16">Whole body</tissue>
    </source>
</reference>
<evidence type="ECO:0000256" key="13">
    <source>
        <dbReference type="PROSITE-ProRule" id="PRU00090"/>
    </source>
</evidence>
<comment type="similarity">
    <text evidence="2">Belongs to the G-protein coupled receptor Fz/Smo family.</text>
</comment>
<evidence type="ECO:0000313" key="17">
    <source>
        <dbReference type="Proteomes" id="UP000801492"/>
    </source>
</evidence>
<feature type="disulfide bond" evidence="13">
    <location>
        <begin position="42"/>
        <end position="88"/>
    </location>
</feature>
<comment type="subcellular location">
    <subcellularLocation>
        <location evidence="1">Cell membrane</location>
        <topology evidence="1">Multi-pass membrane protein</topology>
    </subcellularLocation>
</comment>
<organism evidence="16 17">
    <name type="scientific">Ignelater luminosus</name>
    <name type="common">Cucubano</name>
    <name type="synonym">Pyrophorus luminosus</name>
    <dbReference type="NCBI Taxonomy" id="2038154"/>
    <lineage>
        <taxon>Eukaryota</taxon>
        <taxon>Metazoa</taxon>
        <taxon>Ecdysozoa</taxon>
        <taxon>Arthropoda</taxon>
        <taxon>Hexapoda</taxon>
        <taxon>Insecta</taxon>
        <taxon>Pterygota</taxon>
        <taxon>Neoptera</taxon>
        <taxon>Endopterygota</taxon>
        <taxon>Coleoptera</taxon>
        <taxon>Polyphaga</taxon>
        <taxon>Elateriformia</taxon>
        <taxon>Elateroidea</taxon>
        <taxon>Elateridae</taxon>
        <taxon>Agrypninae</taxon>
        <taxon>Pyrophorini</taxon>
        <taxon>Ignelater</taxon>
    </lineage>
</organism>
<feature type="disulfide bond" evidence="13">
    <location>
        <begin position="109"/>
        <end position="133"/>
    </location>
</feature>
<evidence type="ECO:0000256" key="6">
    <source>
        <dbReference type="ARBA" id="ARBA00022692"/>
    </source>
</evidence>
<comment type="caution">
    <text evidence="13">Lacks conserved residue(s) required for the propagation of feature annotation.</text>
</comment>
<name>A0A8K0GMY9_IGNLU</name>
<keyword evidence="7 14" id="KW-0732">Signal</keyword>
<dbReference type="GO" id="GO:0035567">
    <property type="term" value="P:non-canonical Wnt signaling pathway"/>
    <property type="evidence" value="ECO:0007669"/>
    <property type="project" value="TreeGrafter"/>
</dbReference>
<evidence type="ECO:0000256" key="5">
    <source>
        <dbReference type="ARBA" id="ARBA00022687"/>
    </source>
</evidence>
<evidence type="ECO:0000256" key="10">
    <source>
        <dbReference type="ARBA" id="ARBA00023157"/>
    </source>
</evidence>
<dbReference type="InterPro" id="IPR015526">
    <property type="entry name" value="Frizzled/SFRP"/>
</dbReference>
<accession>A0A8K0GMY9</accession>
<dbReference type="GO" id="GO:0017147">
    <property type="term" value="F:Wnt-protein binding"/>
    <property type="evidence" value="ECO:0007669"/>
    <property type="project" value="TreeGrafter"/>
</dbReference>
<keyword evidence="10 13" id="KW-1015">Disulfide bond</keyword>
<evidence type="ECO:0000256" key="3">
    <source>
        <dbReference type="ARBA" id="ARBA00022473"/>
    </source>
</evidence>
<dbReference type="PROSITE" id="PS50038">
    <property type="entry name" value="FZ"/>
    <property type="match status" value="1"/>
</dbReference>
<dbReference type="EMBL" id="VTPC01000503">
    <property type="protein sequence ID" value="KAF2905566.1"/>
    <property type="molecule type" value="Genomic_DNA"/>
</dbReference>
<feature type="signal peptide" evidence="14">
    <location>
        <begin position="1"/>
        <end position="17"/>
    </location>
</feature>
<dbReference type="PANTHER" id="PTHR11309">
    <property type="entry name" value="FRIZZLED"/>
    <property type="match status" value="1"/>
</dbReference>
<keyword evidence="12" id="KW-0325">Glycoprotein</keyword>
<dbReference type="Pfam" id="PF01392">
    <property type="entry name" value="Fz"/>
    <property type="match status" value="1"/>
</dbReference>
<keyword evidence="4" id="KW-1003">Cell membrane</keyword>
<keyword evidence="9" id="KW-0472">Membrane</keyword>
<dbReference type="SMART" id="SM00063">
    <property type="entry name" value="FRI"/>
    <property type="match status" value="1"/>
</dbReference>
<evidence type="ECO:0000313" key="16">
    <source>
        <dbReference type="EMBL" id="KAF2905566.1"/>
    </source>
</evidence>
<feature type="disulfide bond" evidence="13">
    <location>
        <begin position="34"/>
        <end position="95"/>
    </location>
</feature>
<keyword evidence="8" id="KW-1133">Transmembrane helix</keyword>
<gene>
    <name evidence="16" type="ORF">ILUMI_00614</name>
</gene>
<dbReference type="GO" id="GO:0005886">
    <property type="term" value="C:plasma membrane"/>
    <property type="evidence" value="ECO:0007669"/>
    <property type="project" value="UniProtKB-SubCell"/>
</dbReference>
<dbReference type="SUPFAM" id="SSF63501">
    <property type="entry name" value="Frizzled cysteine-rich domain"/>
    <property type="match status" value="1"/>
</dbReference>
<dbReference type="FunFam" id="1.10.2000.10:FF:000016">
    <property type="entry name" value="Frizzled"/>
    <property type="match status" value="1"/>
</dbReference>
<protein>
    <recommendedName>
        <fullName evidence="15">FZ domain-containing protein</fullName>
    </recommendedName>
</protein>
<feature type="chain" id="PRO_5035431793" description="FZ domain-containing protein" evidence="14">
    <location>
        <begin position="18"/>
        <end position="154"/>
    </location>
</feature>
<dbReference type="Proteomes" id="UP000801492">
    <property type="component" value="Unassembled WGS sequence"/>
</dbReference>
<evidence type="ECO:0000259" key="15">
    <source>
        <dbReference type="PROSITE" id="PS50038"/>
    </source>
</evidence>
<evidence type="ECO:0000256" key="7">
    <source>
        <dbReference type="ARBA" id="ARBA00022729"/>
    </source>
</evidence>
<evidence type="ECO:0000256" key="8">
    <source>
        <dbReference type="ARBA" id="ARBA00022989"/>
    </source>
</evidence>
<evidence type="ECO:0000256" key="1">
    <source>
        <dbReference type="ARBA" id="ARBA00004651"/>
    </source>
</evidence>
<dbReference type="PANTHER" id="PTHR11309:SF47">
    <property type="entry name" value="FRIZZLED"/>
    <property type="match status" value="1"/>
</dbReference>
<sequence>MFAGIILFAFLCYISDGYVIEVAKTDDTSQLDQCEQITVPFCIDLSYNTTRMPNMLNHIKQDEAGLEVHQFFPLVKVNCSPTLKLFLCYVYVPVCSDSEQPIPPCRPLCLSAKSGCEGIMSKFGFEWPSHLDCAQFPEGTKDQDTDDVLCLSGE</sequence>
<evidence type="ECO:0000256" key="9">
    <source>
        <dbReference type="ARBA" id="ARBA00023136"/>
    </source>
</evidence>
<dbReference type="OrthoDB" id="10053709at2759"/>
<keyword evidence="17" id="KW-1185">Reference proteome</keyword>
<evidence type="ECO:0000256" key="14">
    <source>
        <dbReference type="SAM" id="SignalP"/>
    </source>
</evidence>
<proteinExistence type="inferred from homology"/>
<dbReference type="GO" id="GO:0042813">
    <property type="term" value="F:Wnt receptor activity"/>
    <property type="evidence" value="ECO:0007669"/>
    <property type="project" value="TreeGrafter"/>
</dbReference>
<dbReference type="InterPro" id="IPR036790">
    <property type="entry name" value="Frizzled_dom_sf"/>
</dbReference>
<comment type="caution">
    <text evidence="16">The sequence shown here is derived from an EMBL/GenBank/DDBJ whole genome shotgun (WGS) entry which is preliminary data.</text>
</comment>